<evidence type="ECO:0000256" key="3">
    <source>
        <dbReference type="ARBA" id="ARBA00023214"/>
    </source>
</evidence>
<dbReference type="Pfam" id="PF00654">
    <property type="entry name" value="Voltage_CLC"/>
    <property type="match status" value="1"/>
</dbReference>
<keyword evidence="4" id="KW-0407">Ion channel</keyword>
<evidence type="ECO:0000256" key="1">
    <source>
        <dbReference type="ARBA" id="ARBA00022448"/>
    </source>
</evidence>
<evidence type="ECO:0000256" key="5">
    <source>
        <dbReference type="SAM" id="Phobius"/>
    </source>
</evidence>
<reference evidence="6 7" key="1">
    <citation type="submission" date="2021-07" db="EMBL/GenBank/DDBJ databases">
        <title>Stakelama flava sp. nov., a novel endophytic bacterium isolated from branch of Kandelia candel.</title>
        <authorList>
            <person name="Tuo L."/>
        </authorList>
    </citation>
    <scope>NUCLEOTIDE SEQUENCE [LARGE SCALE GENOMIC DNA]</scope>
    <source>
        <strain evidence="6 7">CBK3Z-3</strain>
    </source>
</reference>
<evidence type="ECO:0000313" key="7">
    <source>
        <dbReference type="Proteomes" id="UP001197214"/>
    </source>
</evidence>
<dbReference type="EMBL" id="JAHWZX010000008">
    <property type="protein sequence ID" value="MBW4331150.1"/>
    <property type="molecule type" value="Genomic_DNA"/>
</dbReference>
<feature type="transmembrane region" description="Helical" evidence="5">
    <location>
        <begin position="213"/>
        <end position="235"/>
    </location>
</feature>
<keyword evidence="7" id="KW-1185">Reference proteome</keyword>
<keyword evidence="3" id="KW-0868">Chloride</keyword>
<accession>A0ABS6XLU1</accession>
<sequence>MVFRRRVAIGGGAVSVGLFALIFASAADEASSLFLDIVREHPYLPLLLTPLGFVAIAYVTKHVAPEARGSGIPQIIAAKSNPSEAVNSLMSMRTAAVKSVLTLAALLCGASVGREGPTVQLAAGVMAAWHRLMQAPMRASMVIAGGAAGVAAAFNTPLAGIAFAIEELAAAYEQRMTLLVMTAILISGMVAQGVAGDYIYFGVTGASMPFKSALVIVPLAGMVGGFLGGLFSRLLLLAARADNTPMLWMRRNPMYAAAICGAIVAVLGVLTNLTWGTGYAPARAMIEGVHAPLWFGLAKFITTAATAIAGLPGGIFAPSLATGAGFGNLLRWVFPGEPASAVVLVGMTAYFTGVVRAPLTAVIIISETTVSRGLMLPMLGAALIADQSSQLVCRDRLYHALSATFTTRES</sequence>
<organism evidence="6 7">
    <name type="scientific">Stakelama flava</name>
    <dbReference type="NCBI Taxonomy" id="2860338"/>
    <lineage>
        <taxon>Bacteria</taxon>
        <taxon>Pseudomonadati</taxon>
        <taxon>Pseudomonadota</taxon>
        <taxon>Alphaproteobacteria</taxon>
        <taxon>Sphingomonadales</taxon>
        <taxon>Sphingomonadaceae</taxon>
        <taxon>Stakelama</taxon>
    </lineage>
</organism>
<keyword evidence="5" id="KW-0472">Membrane</keyword>
<feature type="transmembrane region" description="Helical" evidence="5">
    <location>
        <begin position="141"/>
        <end position="165"/>
    </location>
</feature>
<feature type="transmembrane region" description="Helical" evidence="5">
    <location>
        <begin position="42"/>
        <end position="60"/>
    </location>
</feature>
<comment type="caution">
    <text evidence="6">The sequence shown here is derived from an EMBL/GenBank/DDBJ whole genome shotgun (WGS) entry which is preliminary data.</text>
</comment>
<evidence type="ECO:0000313" key="6">
    <source>
        <dbReference type="EMBL" id="MBW4331150.1"/>
    </source>
</evidence>
<dbReference type="CDD" id="cd01034">
    <property type="entry name" value="EriC_like"/>
    <property type="match status" value="1"/>
</dbReference>
<name>A0ABS6XLU1_9SPHN</name>
<dbReference type="PANTHER" id="PTHR43427">
    <property type="entry name" value="CHLORIDE CHANNEL PROTEIN CLC-E"/>
    <property type="match status" value="1"/>
</dbReference>
<dbReference type="PANTHER" id="PTHR43427:SF6">
    <property type="entry name" value="CHLORIDE CHANNEL PROTEIN CLC-E"/>
    <property type="match status" value="1"/>
</dbReference>
<protein>
    <submittedName>
        <fullName evidence="6">Chloride channel protein</fullName>
    </submittedName>
</protein>
<gene>
    <name evidence="6" type="ORF">KY084_09735</name>
</gene>
<keyword evidence="2" id="KW-0406">Ion transport</keyword>
<keyword evidence="5" id="KW-0812">Transmembrane</keyword>
<keyword evidence="1" id="KW-0813">Transport</keyword>
<proteinExistence type="predicted"/>
<dbReference type="InterPro" id="IPR001807">
    <property type="entry name" value="ClC"/>
</dbReference>
<feature type="transmembrane region" description="Helical" evidence="5">
    <location>
        <begin position="255"/>
        <end position="275"/>
    </location>
</feature>
<dbReference type="InterPro" id="IPR050368">
    <property type="entry name" value="ClC-type_chloride_channel"/>
</dbReference>
<feature type="transmembrane region" description="Helical" evidence="5">
    <location>
        <begin position="296"/>
        <end position="321"/>
    </location>
</feature>
<keyword evidence="5" id="KW-1133">Transmembrane helix</keyword>
<dbReference type="Proteomes" id="UP001197214">
    <property type="component" value="Unassembled WGS sequence"/>
</dbReference>
<evidence type="ECO:0000256" key="2">
    <source>
        <dbReference type="ARBA" id="ARBA00023065"/>
    </source>
</evidence>
<feature type="transmembrane region" description="Helical" evidence="5">
    <location>
        <begin position="177"/>
        <end position="201"/>
    </location>
</feature>
<evidence type="ECO:0000256" key="4">
    <source>
        <dbReference type="ARBA" id="ARBA00023303"/>
    </source>
</evidence>